<proteinExistence type="predicted"/>
<feature type="non-terminal residue" evidence="1">
    <location>
        <position position="65"/>
    </location>
</feature>
<dbReference type="EMBL" id="LXQA010333530">
    <property type="protein sequence ID" value="MCI44653.1"/>
    <property type="molecule type" value="Genomic_DNA"/>
</dbReference>
<accession>A0A392S6T0</accession>
<protein>
    <submittedName>
        <fullName evidence="1">Uncharacterized protein</fullName>
    </submittedName>
</protein>
<reference evidence="1 2" key="1">
    <citation type="journal article" date="2018" name="Front. Plant Sci.">
        <title>Red Clover (Trifolium pratense) and Zigzag Clover (T. medium) - A Picture of Genomic Similarities and Differences.</title>
        <authorList>
            <person name="Dluhosova J."/>
            <person name="Istvanek J."/>
            <person name="Nedelnik J."/>
            <person name="Repkova J."/>
        </authorList>
    </citation>
    <scope>NUCLEOTIDE SEQUENCE [LARGE SCALE GENOMIC DNA]</scope>
    <source>
        <strain evidence="2">cv. 10/8</strain>
        <tissue evidence="1">Leaf</tissue>
    </source>
</reference>
<comment type="caution">
    <text evidence="1">The sequence shown here is derived from an EMBL/GenBank/DDBJ whole genome shotgun (WGS) entry which is preliminary data.</text>
</comment>
<keyword evidence="2" id="KW-1185">Reference proteome</keyword>
<dbReference type="AlphaFoldDB" id="A0A392S6T0"/>
<organism evidence="1 2">
    <name type="scientific">Trifolium medium</name>
    <dbReference type="NCBI Taxonomy" id="97028"/>
    <lineage>
        <taxon>Eukaryota</taxon>
        <taxon>Viridiplantae</taxon>
        <taxon>Streptophyta</taxon>
        <taxon>Embryophyta</taxon>
        <taxon>Tracheophyta</taxon>
        <taxon>Spermatophyta</taxon>
        <taxon>Magnoliopsida</taxon>
        <taxon>eudicotyledons</taxon>
        <taxon>Gunneridae</taxon>
        <taxon>Pentapetalae</taxon>
        <taxon>rosids</taxon>
        <taxon>fabids</taxon>
        <taxon>Fabales</taxon>
        <taxon>Fabaceae</taxon>
        <taxon>Papilionoideae</taxon>
        <taxon>50 kb inversion clade</taxon>
        <taxon>NPAAA clade</taxon>
        <taxon>Hologalegina</taxon>
        <taxon>IRL clade</taxon>
        <taxon>Trifolieae</taxon>
        <taxon>Trifolium</taxon>
    </lineage>
</organism>
<sequence length="65" mass="7296">MTEALQFPQHLLARHATLAYATRNWQKLFHTSSASCRNVPPAPARRADGRKPFIKIAQLSSLVPQ</sequence>
<dbReference type="Proteomes" id="UP000265520">
    <property type="component" value="Unassembled WGS sequence"/>
</dbReference>
<name>A0A392S6T0_9FABA</name>
<evidence type="ECO:0000313" key="1">
    <source>
        <dbReference type="EMBL" id="MCI44653.1"/>
    </source>
</evidence>
<evidence type="ECO:0000313" key="2">
    <source>
        <dbReference type="Proteomes" id="UP000265520"/>
    </source>
</evidence>